<evidence type="ECO:0000313" key="7">
    <source>
        <dbReference type="Proteomes" id="UP000054928"/>
    </source>
</evidence>
<feature type="transmembrane region" description="Helical" evidence="5">
    <location>
        <begin position="432"/>
        <end position="449"/>
    </location>
</feature>
<proteinExistence type="predicted"/>
<keyword evidence="2 5" id="KW-0812">Transmembrane</keyword>
<accession>A0A0P1AM43</accession>
<dbReference type="Proteomes" id="UP000054928">
    <property type="component" value="Unassembled WGS sequence"/>
</dbReference>
<dbReference type="Pfam" id="PF02535">
    <property type="entry name" value="Zip"/>
    <property type="match status" value="1"/>
</dbReference>
<dbReference type="GO" id="GO:0019888">
    <property type="term" value="F:protein phosphatase regulator activity"/>
    <property type="evidence" value="ECO:0007669"/>
    <property type="project" value="InterPro"/>
</dbReference>
<dbReference type="InterPro" id="IPR016024">
    <property type="entry name" value="ARM-type_fold"/>
</dbReference>
<dbReference type="InterPro" id="IPR002554">
    <property type="entry name" value="PP2A_B56"/>
</dbReference>
<reference evidence="7" key="1">
    <citation type="submission" date="2014-09" db="EMBL/GenBank/DDBJ databases">
        <authorList>
            <person name="Sharma Rahul"/>
            <person name="Thines Marco"/>
        </authorList>
    </citation>
    <scope>NUCLEOTIDE SEQUENCE [LARGE SCALE GENOMIC DNA]</scope>
</reference>
<protein>
    <submittedName>
        <fullName evidence="6">Serine threonine protein phosphatase 2a</fullName>
    </submittedName>
</protein>
<keyword evidence="4 5" id="KW-0472">Membrane</keyword>
<dbReference type="FunFam" id="1.25.10.10:FF:000372">
    <property type="entry name" value="Serine/threonine protein phosphatase 2A regulatory subunit"/>
    <property type="match status" value="1"/>
</dbReference>
<keyword evidence="7" id="KW-1185">Reference proteome</keyword>
<feature type="transmembrane region" description="Helical" evidence="5">
    <location>
        <begin position="182"/>
        <end position="206"/>
    </location>
</feature>
<evidence type="ECO:0000256" key="5">
    <source>
        <dbReference type="SAM" id="Phobius"/>
    </source>
</evidence>
<sequence length="891" mass="99488">MAFENGTYNITFIDNTESMAMFVLPLDLSITEIVTRSDLESSVEQSKRLLEDVSLPRNIIRASDYIAPAVRRLYVIQRNNVDELAALQVECEAVRGNTWHIDNCDSDTGHSSRRLATEPMTVNLVVDEAGYYALHMQHDAVTEFGMQVLDAAGDEVAVALSLAEVAEENAETRSARNATAAVWINTLVAVAIVTILSIVGIFLLIFRVKFSTKLMDAMIALSAGALFGAAFLHILPESIEFYSAYGQMNFTLSMMFTVGFVVAMVVEMALELWVSLVQDGESHTHDHHPATIVLDHETGKQNVTPETGEYNAADTVSLSSQNETSVSVFSLKVDWQTIKPMAYIILLGDLFHNFVDGVLIATAFLACDDSLGISVTASAVLHELPQEFADFIILVDSGFTPFQAVLFNFLSALSAFVGAIVVLAAVPVTNETMGLLLAVGSGTLVYIAGTDLLPGVLRVKSFGYFVINLLMFGIGVAGKRVLVDPAVMASLTANGTIKLGELPALEDVPPNERMRLFRQKLKLCCVLYDFTDMRKHAREKEAKRNALLQIVEYISAGKVAWDPSVVTELLECVGSNIFRHLGRSSNTSINNANGGVEAAPEDDEPMLEPSWPHMQLVYEILLRFVLSKEVDSRTAKEYFSKKFMIRLLNLFDSEDPRERDYLKTILHRIYGKSMALRSFIRRSINDMFYTFVYETESLQGVGELLEILGSIINGFALPLKPEHQNFLERALIPLHTAGNLAMFHQQLAYCTTQFVEKDPQTAEPIIMGLLKYWPVTASAKEILFLNELEEIIEMIQMEQFAVVMRPLFLRVSQAVCSSHFQVSQRALYLWNNEALTLTYNVLKLFMEMDSQLFDQCSAQFEEREGRVQQTTEQRQLKWTALEHRLQARGPM</sequence>
<dbReference type="EMBL" id="CCYD01000610">
    <property type="protein sequence ID" value="CEG42217.1"/>
    <property type="molecule type" value="Genomic_DNA"/>
</dbReference>
<dbReference type="Pfam" id="PF01603">
    <property type="entry name" value="B56"/>
    <property type="match status" value="2"/>
</dbReference>
<evidence type="ECO:0000256" key="1">
    <source>
        <dbReference type="ARBA" id="ARBA00004141"/>
    </source>
</evidence>
<dbReference type="SUPFAM" id="SSF48371">
    <property type="entry name" value="ARM repeat"/>
    <property type="match status" value="1"/>
</dbReference>
<evidence type="ECO:0000256" key="4">
    <source>
        <dbReference type="ARBA" id="ARBA00023136"/>
    </source>
</evidence>
<dbReference type="RefSeq" id="XP_024578586.1">
    <property type="nucleotide sequence ID" value="XM_024728073.1"/>
</dbReference>
<dbReference type="Gene3D" id="1.25.10.10">
    <property type="entry name" value="Leucine-rich Repeat Variant"/>
    <property type="match status" value="2"/>
</dbReference>
<organism evidence="6 7">
    <name type="scientific">Plasmopara halstedii</name>
    <name type="common">Downy mildew of sunflower</name>
    <dbReference type="NCBI Taxonomy" id="4781"/>
    <lineage>
        <taxon>Eukaryota</taxon>
        <taxon>Sar</taxon>
        <taxon>Stramenopiles</taxon>
        <taxon>Oomycota</taxon>
        <taxon>Peronosporomycetes</taxon>
        <taxon>Peronosporales</taxon>
        <taxon>Peronosporaceae</taxon>
        <taxon>Plasmopara</taxon>
    </lineage>
</organism>
<dbReference type="GO" id="GO:0000159">
    <property type="term" value="C:protein phosphatase type 2A complex"/>
    <property type="evidence" value="ECO:0007669"/>
    <property type="project" value="InterPro"/>
</dbReference>
<evidence type="ECO:0000313" key="6">
    <source>
        <dbReference type="EMBL" id="CEG42217.1"/>
    </source>
</evidence>
<dbReference type="PANTHER" id="PTHR10257">
    <property type="entry name" value="SERINE/THREONINE PROTEIN PHOSPHATASE 2A PP2A REGULATORY SUBUNIT B"/>
    <property type="match status" value="1"/>
</dbReference>
<feature type="transmembrane region" description="Helical" evidence="5">
    <location>
        <begin position="405"/>
        <end position="426"/>
    </location>
</feature>
<name>A0A0P1AM43_PLAHL</name>
<dbReference type="GO" id="GO:0007165">
    <property type="term" value="P:signal transduction"/>
    <property type="evidence" value="ECO:0007669"/>
    <property type="project" value="InterPro"/>
</dbReference>
<dbReference type="InterPro" id="IPR011989">
    <property type="entry name" value="ARM-like"/>
</dbReference>
<evidence type="ECO:0000256" key="2">
    <source>
        <dbReference type="ARBA" id="ARBA00022692"/>
    </source>
</evidence>
<dbReference type="PANTHER" id="PTHR10257:SF3">
    <property type="entry name" value="SERINE_THREONINE-PROTEIN PHOSPHATASE 2A 56 KDA REGULATORY SUBUNIT GAMMA ISOFORM"/>
    <property type="match status" value="1"/>
</dbReference>
<dbReference type="AlphaFoldDB" id="A0A0P1AM43"/>
<dbReference type="OrthoDB" id="10264446at2759"/>
<dbReference type="GO" id="GO:0046873">
    <property type="term" value="F:metal ion transmembrane transporter activity"/>
    <property type="evidence" value="ECO:0007669"/>
    <property type="project" value="InterPro"/>
</dbReference>
<comment type="subcellular location">
    <subcellularLocation>
        <location evidence="1">Membrane</location>
        <topology evidence="1">Multi-pass membrane protein</topology>
    </subcellularLocation>
</comment>
<dbReference type="GO" id="GO:0016020">
    <property type="term" value="C:membrane"/>
    <property type="evidence" value="ECO:0007669"/>
    <property type="project" value="UniProtKB-SubCell"/>
</dbReference>
<feature type="transmembrane region" description="Helical" evidence="5">
    <location>
        <begin position="248"/>
        <end position="266"/>
    </location>
</feature>
<keyword evidence="3 5" id="KW-1133">Transmembrane helix</keyword>
<dbReference type="InterPro" id="IPR003689">
    <property type="entry name" value="ZIP"/>
</dbReference>
<dbReference type="GeneID" id="36407565"/>
<feature type="transmembrane region" description="Helical" evidence="5">
    <location>
        <begin position="218"/>
        <end position="236"/>
    </location>
</feature>
<dbReference type="STRING" id="4781.A0A0P1AM43"/>
<evidence type="ECO:0000256" key="3">
    <source>
        <dbReference type="ARBA" id="ARBA00022989"/>
    </source>
</evidence>